<dbReference type="EC" id="2.1.1.171" evidence="4"/>
<accession>A0ABY5BQF8</accession>
<dbReference type="InterPro" id="IPR002052">
    <property type="entry name" value="DNA_methylase_N6_adenine_CS"/>
</dbReference>
<dbReference type="RefSeq" id="WP_252750390.1">
    <property type="nucleotide sequence ID" value="NZ_CP097116.1"/>
</dbReference>
<dbReference type="Gene3D" id="3.40.50.150">
    <property type="entry name" value="Vaccinia Virus protein VP39"/>
    <property type="match status" value="1"/>
</dbReference>
<dbReference type="CDD" id="cd02440">
    <property type="entry name" value="AdoMet_MTases"/>
    <property type="match status" value="1"/>
</dbReference>
<feature type="region of interest" description="Disordered" evidence="3">
    <location>
        <begin position="1"/>
        <end position="24"/>
    </location>
</feature>
<dbReference type="SUPFAM" id="SSF53335">
    <property type="entry name" value="S-adenosyl-L-methionine-dependent methyltransferases"/>
    <property type="match status" value="1"/>
</dbReference>
<keyword evidence="2 4" id="KW-0808">Transferase</keyword>
<gene>
    <name evidence="4" type="primary">rsmD</name>
    <name evidence="4" type="ORF">M3M35_02185</name>
</gene>
<dbReference type="PIRSF" id="PIRSF004553">
    <property type="entry name" value="CHP00095"/>
    <property type="match status" value="1"/>
</dbReference>
<dbReference type="EMBL" id="CP097116">
    <property type="protein sequence ID" value="USS85495.1"/>
    <property type="molecule type" value="Genomic_DNA"/>
</dbReference>
<dbReference type="InterPro" id="IPR004398">
    <property type="entry name" value="RNA_MeTrfase_RsmD"/>
</dbReference>
<sequence length="187" mass="20953">MRIISGTYGGRKLQPVPGTKTRPTTDKVRESLFNMIGPYFTGGSFLDLFAGSGAVALEALSRGMQRAVLVDRQFAAVKTIKKNATMVTKPDQEVVVWKMPAERALTRLAEQHEQFEIIFLDPPYAAQQMVKQLAEIQKLQLLKPRGLVICETDHTAELGAQPHYQLLRQKDYGLTMISIYQGKEETT</sequence>
<dbReference type="PROSITE" id="PS00092">
    <property type="entry name" value="N6_MTASE"/>
    <property type="match status" value="1"/>
</dbReference>
<proteinExistence type="predicted"/>
<dbReference type="PANTHER" id="PTHR43542:SF1">
    <property type="entry name" value="METHYLTRANSFERASE"/>
    <property type="match status" value="1"/>
</dbReference>
<evidence type="ECO:0000313" key="4">
    <source>
        <dbReference type="EMBL" id="USS85495.1"/>
    </source>
</evidence>
<dbReference type="NCBIfam" id="TIGR00095">
    <property type="entry name" value="16S rRNA (guanine(966)-N(2))-methyltransferase RsmD"/>
    <property type="match status" value="1"/>
</dbReference>
<name>A0ABY5BQF8_9LACO</name>
<keyword evidence="5" id="KW-1185">Reference proteome</keyword>
<reference evidence="4" key="1">
    <citation type="submission" date="2022-05" db="EMBL/GenBank/DDBJ databases">
        <authorList>
            <person name="Oliphant S.A."/>
            <person name="Watson-Haigh N.S."/>
            <person name="Sumby K.M."/>
            <person name="Gardner J.M."/>
            <person name="Jiranek V."/>
        </authorList>
    </citation>
    <scope>NUCLEOTIDE SEQUENCE</scope>
    <source>
        <strain evidence="4">KI16_H9</strain>
    </source>
</reference>
<dbReference type="Pfam" id="PF03602">
    <property type="entry name" value="Cons_hypoth95"/>
    <property type="match status" value="1"/>
</dbReference>
<evidence type="ECO:0000313" key="5">
    <source>
        <dbReference type="Proteomes" id="UP001056707"/>
    </source>
</evidence>
<protein>
    <submittedName>
        <fullName evidence="4">16S rRNA (Guanine(966)-N(2))-methyltransferase RsmD</fullName>
        <ecNumber evidence="4">2.1.1.171</ecNumber>
    </submittedName>
</protein>
<dbReference type="Proteomes" id="UP001056707">
    <property type="component" value="Chromosome"/>
</dbReference>
<evidence type="ECO:0000256" key="2">
    <source>
        <dbReference type="ARBA" id="ARBA00022679"/>
    </source>
</evidence>
<dbReference type="InterPro" id="IPR029063">
    <property type="entry name" value="SAM-dependent_MTases_sf"/>
</dbReference>
<keyword evidence="1 4" id="KW-0489">Methyltransferase</keyword>
<evidence type="ECO:0000256" key="3">
    <source>
        <dbReference type="SAM" id="MobiDB-lite"/>
    </source>
</evidence>
<evidence type="ECO:0000256" key="1">
    <source>
        <dbReference type="ARBA" id="ARBA00022603"/>
    </source>
</evidence>
<organism evidence="4 5">
    <name type="scientific">Fructilactobacillus myrtifloralis</name>
    <dbReference type="NCBI Taxonomy" id="2940301"/>
    <lineage>
        <taxon>Bacteria</taxon>
        <taxon>Bacillati</taxon>
        <taxon>Bacillota</taxon>
        <taxon>Bacilli</taxon>
        <taxon>Lactobacillales</taxon>
        <taxon>Lactobacillaceae</taxon>
        <taxon>Fructilactobacillus</taxon>
    </lineage>
</organism>
<dbReference type="PANTHER" id="PTHR43542">
    <property type="entry name" value="METHYLTRANSFERASE"/>
    <property type="match status" value="1"/>
</dbReference>
<dbReference type="GO" id="GO:0052913">
    <property type="term" value="F:16S rRNA (guanine(966)-N(2))-methyltransferase activity"/>
    <property type="evidence" value="ECO:0007669"/>
    <property type="project" value="UniProtKB-EC"/>
</dbReference>